<dbReference type="InterPro" id="IPR047201">
    <property type="entry name" value="ERI-1_3'hExo-like"/>
</dbReference>
<dbReference type="Proteomes" id="UP000190140">
    <property type="component" value="Unassembled WGS sequence"/>
</dbReference>
<keyword evidence="2" id="KW-0378">Hydrolase</keyword>
<evidence type="ECO:0000313" key="6">
    <source>
        <dbReference type="Proteomes" id="UP000190140"/>
    </source>
</evidence>
<evidence type="ECO:0000313" key="5">
    <source>
        <dbReference type="EMBL" id="OPJ56831.1"/>
    </source>
</evidence>
<keyword evidence="5" id="KW-0808">Transferase</keyword>
<dbReference type="Gene3D" id="3.30.420.10">
    <property type="entry name" value="Ribonuclease H-like superfamily/Ribonuclease H"/>
    <property type="match status" value="1"/>
</dbReference>
<dbReference type="GO" id="GO:0000175">
    <property type="term" value="F:3'-5'-RNA exonuclease activity"/>
    <property type="evidence" value="ECO:0007669"/>
    <property type="project" value="InterPro"/>
</dbReference>
<dbReference type="AlphaFoldDB" id="A0A1V4IA10"/>
<dbReference type="InterPro" id="IPR051274">
    <property type="entry name" value="3-5_Exoribonuclease"/>
</dbReference>
<dbReference type="InterPro" id="IPR036397">
    <property type="entry name" value="RNaseH_sf"/>
</dbReference>
<name>A0A1V4IA10_9FIRM</name>
<dbReference type="InterPro" id="IPR012337">
    <property type="entry name" value="RNaseH-like_sf"/>
</dbReference>
<comment type="caution">
    <text evidence="5">The sequence shown here is derived from an EMBL/GenBank/DDBJ whole genome shotgun (WGS) entry which is preliminary data.</text>
</comment>
<reference evidence="5 6" key="1">
    <citation type="submission" date="2017-03" db="EMBL/GenBank/DDBJ databases">
        <title>Genome sequence of Clostridium thermoalcaliphilum DSM 7309.</title>
        <authorList>
            <person name="Poehlein A."/>
            <person name="Daniel R."/>
        </authorList>
    </citation>
    <scope>NUCLEOTIDE SEQUENCE [LARGE SCALE GENOMIC DNA]</scope>
    <source>
        <strain evidence="5 6">DSM 7309</strain>
    </source>
</reference>
<organism evidence="5 6">
    <name type="scientific">Alkalithermobacter paradoxus</name>
    <dbReference type="NCBI Taxonomy" id="29349"/>
    <lineage>
        <taxon>Bacteria</taxon>
        <taxon>Bacillati</taxon>
        <taxon>Bacillota</taxon>
        <taxon>Clostridia</taxon>
        <taxon>Peptostreptococcales</taxon>
        <taxon>Tepidibacteraceae</taxon>
        <taxon>Alkalithermobacter</taxon>
    </lineage>
</organism>
<accession>A0A1V4IA10</accession>
<dbReference type="RefSeq" id="WP_158080428.1">
    <property type="nucleotide sequence ID" value="NZ_MZGW01000001.1"/>
</dbReference>
<sequence>MKYIIFDLELNSKPFKSKIPNEIIEIGAIKLNSKLKVVDTFQAFIKPRHYSKLFRHIKKKTNIIQNDIDCAEDFKSVMRRFKKWIGREYILCAWGQDDFYHLNTNCTMEKMSVKWIEKRINIQKEFSRIYNFEKGKQSSLKDALNILDIPIIEENLHRADVDAQYTSEVFIKIFDKLDIKK</sequence>
<protein>
    <submittedName>
        <fullName evidence="5">DNA polymerase III PolC-type</fullName>
        <ecNumber evidence="5">2.7.7.7</ecNumber>
    </submittedName>
</protein>
<dbReference type="PANTHER" id="PTHR23044">
    <property type="entry name" value="3'-5' EXONUCLEASE ERI1-RELATED"/>
    <property type="match status" value="1"/>
</dbReference>
<keyword evidence="6" id="KW-1185">Reference proteome</keyword>
<dbReference type="InterPro" id="IPR013520">
    <property type="entry name" value="Ribonucl_H"/>
</dbReference>
<dbReference type="GO" id="GO:0003676">
    <property type="term" value="F:nucleic acid binding"/>
    <property type="evidence" value="ECO:0007669"/>
    <property type="project" value="InterPro"/>
</dbReference>
<dbReference type="CDD" id="cd06133">
    <property type="entry name" value="ERI-1_3'hExo_like"/>
    <property type="match status" value="1"/>
</dbReference>
<evidence type="ECO:0000256" key="3">
    <source>
        <dbReference type="ARBA" id="ARBA00022839"/>
    </source>
</evidence>
<dbReference type="Pfam" id="PF00929">
    <property type="entry name" value="RNase_T"/>
    <property type="match status" value="1"/>
</dbReference>
<dbReference type="SUPFAM" id="SSF53098">
    <property type="entry name" value="Ribonuclease H-like"/>
    <property type="match status" value="1"/>
</dbReference>
<dbReference type="EMBL" id="MZGW01000001">
    <property type="protein sequence ID" value="OPJ56831.1"/>
    <property type="molecule type" value="Genomic_DNA"/>
</dbReference>
<dbReference type="STRING" id="29349.CLOTH_01130"/>
<gene>
    <name evidence="5" type="primary">polC_1</name>
    <name evidence="5" type="ORF">CLOTH_01130</name>
</gene>
<dbReference type="EC" id="2.7.7.7" evidence="5"/>
<evidence type="ECO:0000256" key="1">
    <source>
        <dbReference type="ARBA" id="ARBA00022722"/>
    </source>
</evidence>
<dbReference type="GO" id="GO:0003887">
    <property type="term" value="F:DNA-directed DNA polymerase activity"/>
    <property type="evidence" value="ECO:0007669"/>
    <property type="project" value="UniProtKB-EC"/>
</dbReference>
<evidence type="ECO:0000256" key="2">
    <source>
        <dbReference type="ARBA" id="ARBA00022801"/>
    </source>
</evidence>
<keyword evidence="3" id="KW-0269">Exonuclease</keyword>
<proteinExistence type="predicted"/>
<feature type="domain" description="Exonuclease" evidence="4">
    <location>
        <begin position="2"/>
        <end position="179"/>
    </location>
</feature>
<dbReference type="SMART" id="SM00479">
    <property type="entry name" value="EXOIII"/>
    <property type="match status" value="1"/>
</dbReference>
<dbReference type="PANTHER" id="PTHR23044:SF61">
    <property type="entry name" value="3'-5' EXORIBONUCLEASE 1-RELATED"/>
    <property type="match status" value="1"/>
</dbReference>
<keyword evidence="5" id="KW-0548">Nucleotidyltransferase</keyword>
<evidence type="ECO:0000259" key="4">
    <source>
        <dbReference type="SMART" id="SM00479"/>
    </source>
</evidence>
<keyword evidence="1" id="KW-0540">Nuclease</keyword>
<dbReference type="OrthoDB" id="159416at2"/>